<dbReference type="AlphaFoldDB" id="A0A1M7BH66"/>
<evidence type="ECO:0000256" key="1">
    <source>
        <dbReference type="SAM" id="Phobius"/>
    </source>
</evidence>
<feature type="transmembrane region" description="Helical" evidence="1">
    <location>
        <begin position="14"/>
        <end position="34"/>
    </location>
</feature>
<dbReference type="EMBL" id="FRCF01000002">
    <property type="protein sequence ID" value="SHL54378.1"/>
    <property type="molecule type" value="Genomic_DNA"/>
</dbReference>
<name>A0A1M7BH66_9BACL</name>
<proteinExistence type="predicted"/>
<sequence>MFTKIEGFSYIETLLSLSIISMIAFIMPGAFSVFSQMELVDANMEGDIFVMDIIAVSGTAEEVITNGRDTITFETARGHEEYRYRNSRVIKSINGEGFITMMFDVVEWKINDKEEVVSLKVKTNGEFDETLIIKK</sequence>
<keyword evidence="1" id="KW-0812">Transmembrane</keyword>
<keyword evidence="3" id="KW-1185">Reference proteome</keyword>
<keyword evidence="1" id="KW-0472">Membrane</keyword>
<protein>
    <submittedName>
        <fullName evidence="2">Competence protein ComGF</fullName>
    </submittedName>
</protein>
<evidence type="ECO:0000313" key="3">
    <source>
        <dbReference type="Proteomes" id="UP000184206"/>
    </source>
</evidence>
<dbReference type="Proteomes" id="UP000184206">
    <property type="component" value="Unassembled WGS sequence"/>
</dbReference>
<organism evidence="2 3">
    <name type="scientific">Lacicoccus alkaliphilus DSM 16010</name>
    <dbReference type="NCBI Taxonomy" id="1123231"/>
    <lineage>
        <taxon>Bacteria</taxon>
        <taxon>Bacillati</taxon>
        <taxon>Bacillota</taxon>
        <taxon>Bacilli</taxon>
        <taxon>Bacillales</taxon>
        <taxon>Salinicoccaceae</taxon>
        <taxon>Lacicoccus</taxon>
    </lineage>
</organism>
<reference evidence="2 3" key="1">
    <citation type="submission" date="2016-11" db="EMBL/GenBank/DDBJ databases">
        <authorList>
            <person name="Jaros S."/>
            <person name="Januszkiewicz K."/>
            <person name="Wedrychowicz H."/>
        </authorList>
    </citation>
    <scope>NUCLEOTIDE SEQUENCE [LARGE SCALE GENOMIC DNA]</scope>
    <source>
        <strain evidence="2 3">DSM 16010</strain>
    </source>
</reference>
<accession>A0A1M7BH66</accession>
<evidence type="ECO:0000313" key="2">
    <source>
        <dbReference type="EMBL" id="SHL54378.1"/>
    </source>
</evidence>
<dbReference type="STRING" id="1123231.SAMN02745189_00456"/>
<keyword evidence="1" id="KW-1133">Transmembrane helix</keyword>
<gene>
    <name evidence="2" type="ORF">SAMN02745189_00456</name>
</gene>